<dbReference type="InterPro" id="IPR023707">
    <property type="entry name" value="OM_assembly_BamA"/>
</dbReference>
<comment type="subcellular location">
    <subcellularLocation>
        <location evidence="1">Membrane</location>
    </subcellularLocation>
</comment>
<dbReference type="Pfam" id="PF01103">
    <property type="entry name" value="Omp85"/>
    <property type="match status" value="1"/>
</dbReference>
<evidence type="ECO:0000256" key="4">
    <source>
        <dbReference type="ARBA" id="ARBA00022729"/>
    </source>
</evidence>
<feature type="signal peptide" evidence="9">
    <location>
        <begin position="1"/>
        <end position="23"/>
    </location>
</feature>
<dbReference type="PANTHER" id="PTHR12815:SF47">
    <property type="entry name" value="TRANSLOCATION AND ASSEMBLY MODULE SUBUNIT TAMA"/>
    <property type="match status" value="1"/>
</dbReference>
<feature type="chain" id="PRO_5018046590" description="Outer membrane protein assembly factor BamA" evidence="9">
    <location>
        <begin position="24"/>
        <end position="848"/>
    </location>
</feature>
<dbReference type="EMBL" id="FWDO01000007">
    <property type="protein sequence ID" value="SLM19587.1"/>
    <property type="molecule type" value="Genomic_DNA"/>
</dbReference>
<evidence type="ECO:0000256" key="3">
    <source>
        <dbReference type="ARBA" id="ARBA00022692"/>
    </source>
</evidence>
<feature type="domain" description="POTRA" evidence="10">
    <location>
        <begin position="199"/>
        <end position="287"/>
    </location>
</feature>
<keyword evidence="7" id="KW-0998">Cell outer membrane</keyword>
<evidence type="ECO:0000256" key="6">
    <source>
        <dbReference type="ARBA" id="ARBA00023136"/>
    </source>
</evidence>
<accession>A0A3P3XTH2</accession>
<keyword evidence="3" id="KW-0812">Transmembrane</keyword>
<organism evidence="11">
    <name type="scientific">uncultured spirochete</name>
    <dbReference type="NCBI Taxonomy" id="156406"/>
    <lineage>
        <taxon>Bacteria</taxon>
        <taxon>Pseudomonadati</taxon>
        <taxon>Spirochaetota</taxon>
        <taxon>Spirochaetia</taxon>
        <taxon>Spirochaetales</taxon>
        <taxon>environmental samples</taxon>
    </lineage>
</organism>
<reference evidence="11" key="1">
    <citation type="submission" date="2017-02" db="EMBL/GenBank/DDBJ databases">
        <authorList>
            <person name="Regsiter A."/>
            <person name="William W."/>
        </authorList>
    </citation>
    <scope>NUCLEOTIDE SEQUENCE</scope>
    <source>
        <strain evidence="11">BdmA 4</strain>
    </source>
</reference>
<feature type="domain" description="POTRA" evidence="10">
    <location>
        <begin position="117"/>
        <end position="196"/>
    </location>
</feature>
<evidence type="ECO:0000256" key="5">
    <source>
        <dbReference type="ARBA" id="ARBA00022737"/>
    </source>
</evidence>
<dbReference type="InterPro" id="IPR034746">
    <property type="entry name" value="POTRA"/>
</dbReference>
<dbReference type="NCBIfam" id="TIGR03303">
    <property type="entry name" value="OM_YaeT"/>
    <property type="match status" value="1"/>
</dbReference>
<dbReference type="InterPro" id="IPR000184">
    <property type="entry name" value="Bac_surfAg_D15"/>
</dbReference>
<dbReference type="Gene3D" id="2.40.160.50">
    <property type="entry name" value="membrane protein fhac: a member of the omp85/tpsb transporter family"/>
    <property type="match status" value="1"/>
</dbReference>
<name>A0A3P3XTH2_9SPIR</name>
<dbReference type="GO" id="GO:0009279">
    <property type="term" value="C:cell outer membrane"/>
    <property type="evidence" value="ECO:0007669"/>
    <property type="project" value="UniProtKB-UniRule"/>
</dbReference>
<dbReference type="PANTHER" id="PTHR12815">
    <property type="entry name" value="SORTING AND ASSEMBLY MACHINERY SAMM50 PROTEIN FAMILY MEMBER"/>
    <property type="match status" value="1"/>
</dbReference>
<dbReference type="InterPro" id="IPR010827">
    <property type="entry name" value="BamA/TamA_POTRA"/>
</dbReference>
<keyword evidence="5" id="KW-0677">Repeat</keyword>
<keyword evidence="4 9" id="KW-0732">Signal</keyword>
<evidence type="ECO:0000256" key="1">
    <source>
        <dbReference type="ARBA" id="ARBA00004370"/>
    </source>
</evidence>
<dbReference type="InterPro" id="IPR039910">
    <property type="entry name" value="D15-like"/>
</dbReference>
<feature type="domain" description="POTRA" evidence="10">
    <location>
        <begin position="290"/>
        <end position="368"/>
    </location>
</feature>
<gene>
    <name evidence="11" type="ORF">SPIRO4BDMA_70009</name>
</gene>
<evidence type="ECO:0000256" key="7">
    <source>
        <dbReference type="ARBA" id="ARBA00023237"/>
    </source>
</evidence>
<keyword evidence="6" id="KW-0472">Membrane</keyword>
<keyword evidence="2" id="KW-1134">Transmembrane beta strand</keyword>
<sequence length="848" mass="94948">MKYRRSFFIAAIMLFIAFHGVLAQDTSQATSQTASDDWFWDKPIAGFQWEGLHYANRNDLDSLLRAYIGTVFTDAVWTDIQAKLYALDWFETIEPVALPAGDSKEKIVIKFIVVEKPSIDSIRIVGNSALRTSELLDAASSKNDAIYNEDKAKADTLAMQKLYLQKGYPDATVELETTFSPQNSSRIILTFKVSEGSAVVVRKILFSGNAVFSSQTLKGQVTLKEAGLFQKGAFEESKLAESRTAIEDYYASKGYVDAKVVDILKNYTKDEKGQKNYLDITFVVTEGKQWMFGGVSFEGNTIFSTSRLASLISLKQDDPLNLKRLLADKQKVDDLYYESGYIFNSIAMTQNRDEAAGSISYKISIVERDRAHIGSITFKGNTKTKDYVIAREIPLEVGEVFSKSKVIDGLRNLYNLQYFSSIEPEIHQGSVEDLMDLVINVEEMSTAQIQFGLTLTGVGQSSTFPVSGFVKWNDSNMGGTGKDLQINMTLSPDEQSLVTSFGQNWLLNKRISQSLSFTIKHAITQTAQDSVAPIFSTEDIPDPFIAEGSGTNEWNGLLSSVPDAYLMDYEDYTFSLGYSLGYVFKIPKGDIGVAGGVSSGVGMDSYDATKYRPYEQEMRDYNGIWVLKDSIFGRVYLNHLDYWYNPGKGYFLSQRFTYTGFLPVERQFYIRSDTRAELYATLFSIPFSSTWVFSPIIGIHSGVQALLAQPWTPLSVTKDWVYLDGTFNVRGWNSLYGSDGTMTWENWLELRLPIVPQVLSLDGFIDAGAMKTEDGWLDMTLNSPSASAGSLDWKNFAFSTGFGARFVISQFPFRFYLAKRFVFDGSAITWKTAAGSFDFVLSITQPLY</sequence>
<dbReference type="Gene3D" id="3.10.20.310">
    <property type="entry name" value="membrane protein fhac"/>
    <property type="match status" value="4"/>
</dbReference>
<protein>
    <recommendedName>
        <fullName evidence="8">Outer membrane protein assembly factor BamA</fullName>
    </recommendedName>
</protein>
<evidence type="ECO:0000259" key="10">
    <source>
        <dbReference type="PROSITE" id="PS51779"/>
    </source>
</evidence>
<evidence type="ECO:0000313" key="11">
    <source>
        <dbReference type="EMBL" id="SLM19587.1"/>
    </source>
</evidence>
<dbReference type="GO" id="GO:0071709">
    <property type="term" value="P:membrane assembly"/>
    <property type="evidence" value="ECO:0007669"/>
    <property type="project" value="InterPro"/>
</dbReference>
<evidence type="ECO:0000256" key="9">
    <source>
        <dbReference type="SAM" id="SignalP"/>
    </source>
</evidence>
<evidence type="ECO:0000256" key="8">
    <source>
        <dbReference type="NCBIfam" id="TIGR03303"/>
    </source>
</evidence>
<dbReference type="AlphaFoldDB" id="A0A3P3XTH2"/>
<dbReference type="Pfam" id="PF07244">
    <property type="entry name" value="POTRA"/>
    <property type="match status" value="4"/>
</dbReference>
<evidence type="ECO:0000256" key="2">
    <source>
        <dbReference type="ARBA" id="ARBA00022452"/>
    </source>
</evidence>
<proteinExistence type="predicted"/>
<dbReference type="PROSITE" id="PS51779">
    <property type="entry name" value="POTRA"/>
    <property type="match status" value="3"/>
</dbReference>